<dbReference type="PROSITE" id="PS00782">
    <property type="entry name" value="TFIIB"/>
    <property type="match status" value="1"/>
</dbReference>
<dbReference type="Proteomes" id="UP000011083">
    <property type="component" value="Unassembled WGS sequence"/>
</dbReference>
<feature type="compositionally biased region" description="Basic and acidic residues" evidence="8">
    <location>
        <begin position="72"/>
        <end position="88"/>
    </location>
</feature>
<evidence type="ECO:0000313" key="12">
    <source>
        <dbReference type="Proteomes" id="UP000011083"/>
    </source>
</evidence>
<keyword evidence="3" id="KW-0677">Repeat</keyword>
<evidence type="ECO:0000256" key="2">
    <source>
        <dbReference type="ARBA" id="ARBA00013932"/>
    </source>
</evidence>
<dbReference type="InterPro" id="IPR013763">
    <property type="entry name" value="Cyclin-like_dom"/>
</dbReference>
<dbReference type="InterPro" id="IPR036915">
    <property type="entry name" value="Cyclin-like_sf"/>
</dbReference>
<dbReference type="STRING" id="1257118.L8HHA5"/>
<dbReference type="InterPro" id="IPR023486">
    <property type="entry name" value="TFIIB_CS"/>
</dbReference>
<dbReference type="Gene3D" id="1.10.472.170">
    <property type="match status" value="1"/>
</dbReference>
<dbReference type="GO" id="GO:0005634">
    <property type="term" value="C:nucleus"/>
    <property type="evidence" value="ECO:0007669"/>
    <property type="project" value="TreeGrafter"/>
</dbReference>
<dbReference type="PANTHER" id="PTHR11618:SF13">
    <property type="entry name" value="TRANSCRIPTION INITIATION FACTOR IIB"/>
    <property type="match status" value="1"/>
</dbReference>
<protein>
    <recommendedName>
        <fullName evidence="2">Transcription initiation factor IIB</fullName>
    </recommendedName>
    <alternativeName>
        <fullName evidence="6">General transcription factor TFIIB</fullName>
    </alternativeName>
</protein>
<evidence type="ECO:0000256" key="3">
    <source>
        <dbReference type="ARBA" id="ARBA00022737"/>
    </source>
</evidence>
<gene>
    <name evidence="11" type="ORF">ACA1_300860</name>
</gene>
<evidence type="ECO:0000256" key="7">
    <source>
        <dbReference type="PROSITE-ProRule" id="PRU00469"/>
    </source>
</evidence>
<dbReference type="EMBL" id="KB007844">
    <property type="protein sequence ID" value="ELR23836.1"/>
    <property type="molecule type" value="Genomic_DNA"/>
</dbReference>
<evidence type="ECO:0000256" key="5">
    <source>
        <dbReference type="ARBA" id="ARBA00023163"/>
    </source>
</evidence>
<keyword evidence="9" id="KW-0812">Transmembrane</keyword>
<feature type="transmembrane region" description="Helical" evidence="9">
    <location>
        <begin position="245"/>
        <end position="267"/>
    </location>
</feature>
<dbReference type="OMA" id="LYMACRM"/>
<dbReference type="VEuPathDB" id="AmoebaDB:ACA1_300860"/>
<keyword evidence="4" id="KW-0805">Transcription regulation</keyword>
<feature type="region of interest" description="Disordered" evidence="8">
    <location>
        <begin position="72"/>
        <end position="134"/>
    </location>
</feature>
<dbReference type="KEGG" id="acan:ACA1_300860"/>
<reference evidence="11 12" key="1">
    <citation type="journal article" date="2013" name="Genome Biol.">
        <title>Genome of Acanthamoeba castellanii highlights extensive lateral gene transfer and early evolution of tyrosine kinase signaling.</title>
        <authorList>
            <person name="Clarke M."/>
            <person name="Lohan A.J."/>
            <person name="Liu B."/>
            <person name="Lagkouvardos I."/>
            <person name="Roy S."/>
            <person name="Zafar N."/>
            <person name="Bertelli C."/>
            <person name="Schilde C."/>
            <person name="Kianianmomeni A."/>
            <person name="Burglin T.R."/>
            <person name="Frech C."/>
            <person name="Turcotte B."/>
            <person name="Kopec K.O."/>
            <person name="Synnott J.M."/>
            <person name="Choo C."/>
            <person name="Paponov I."/>
            <person name="Finkler A."/>
            <person name="Soon Heng Tan C."/>
            <person name="Hutchins A.P."/>
            <person name="Weinmeier T."/>
            <person name="Rattei T."/>
            <person name="Chu J.S."/>
            <person name="Gimenez G."/>
            <person name="Irimia M."/>
            <person name="Rigden D.J."/>
            <person name="Fitzpatrick D.A."/>
            <person name="Lorenzo-Morales J."/>
            <person name="Bateman A."/>
            <person name="Chiu C.H."/>
            <person name="Tang P."/>
            <person name="Hegemann P."/>
            <person name="Fromm H."/>
            <person name="Raoult D."/>
            <person name="Greub G."/>
            <person name="Miranda-Saavedra D."/>
            <person name="Chen N."/>
            <person name="Nash P."/>
            <person name="Ginger M.L."/>
            <person name="Horn M."/>
            <person name="Schaap P."/>
            <person name="Caler L."/>
            <person name="Loftus B."/>
        </authorList>
    </citation>
    <scope>NUCLEOTIDE SEQUENCE [LARGE SCALE GENOMIC DNA]</scope>
    <source>
        <strain evidence="11 12">Neff</strain>
    </source>
</reference>
<feature type="compositionally biased region" description="Polar residues" evidence="8">
    <location>
        <begin position="99"/>
        <end position="115"/>
    </location>
</feature>
<dbReference type="Gene3D" id="1.10.472.10">
    <property type="entry name" value="Cyclin-like"/>
    <property type="match status" value="1"/>
</dbReference>
<feature type="domain" description="TFIIB-type" evidence="10">
    <location>
        <begin position="28"/>
        <end position="59"/>
    </location>
</feature>
<evidence type="ECO:0000259" key="10">
    <source>
        <dbReference type="PROSITE" id="PS51134"/>
    </source>
</evidence>
<dbReference type="GO" id="GO:0008270">
    <property type="term" value="F:zinc ion binding"/>
    <property type="evidence" value="ECO:0007669"/>
    <property type="project" value="UniProtKB-KW"/>
</dbReference>
<dbReference type="GeneID" id="14924829"/>
<dbReference type="GO" id="GO:0017025">
    <property type="term" value="F:TBP-class protein binding"/>
    <property type="evidence" value="ECO:0007669"/>
    <property type="project" value="InterPro"/>
</dbReference>
<evidence type="ECO:0000256" key="4">
    <source>
        <dbReference type="ARBA" id="ARBA00023015"/>
    </source>
</evidence>
<dbReference type="InterPro" id="IPR000812">
    <property type="entry name" value="TFIIB"/>
</dbReference>
<dbReference type="PROSITE" id="PS51134">
    <property type="entry name" value="ZF_TFIIB"/>
    <property type="match status" value="1"/>
</dbReference>
<dbReference type="AlphaFoldDB" id="L8HHA5"/>
<evidence type="ECO:0000256" key="9">
    <source>
        <dbReference type="SAM" id="Phobius"/>
    </source>
</evidence>
<accession>L8HHA5</accession>
<dbReference type="SMART" id="SM00385">
    <property type="entry name" value="CYCLIN"/>
    <property type="match status" value="1"/>
</dbReference>
<dbReference type="InterPro" id="IPR013150">
    <property type="entry name" value="TFIIB_cyclin"/>
</dbReference>
<evidence type="ECO:0000256" key="8">
    <source>
        <dbReference type="SAM" id="MobiDB-lite"/>
    </source>
</evidence>
<dbReference type="RefSeq" id="XP_004353364.1">
    <property type="nucleotide sequence ID" value="XM_004353312.1"/>
</dbReference>
<dbReference type="InterPro" id="IPR013137">
    <property type="entry name" value="Znf_TFIIB"/>
</dbReference>
<dbReference type="Pfam" id="PF00382">
    <property type="entry name" value="TFIIB"/>
    <property type="match status" value="2"/>
</dbReference>
<keyword evidence="9" id="KW-1133">Transmembrane helix</keyword>
<evidence type="ECO:0000313" key="11">
    <source>
        <dbReference type="EMBL" id="ELR23836.1"/>
    </source>
</evidence>
<evidence type="ECO:0000256" key="1">
    <source>
        <dbReference type="ARBA" id="ARBA00010857"/>
    </source>
</evidence>
<dbReference type="SUPFAM" id="SSF47954">
    <property type="entry name" value="Cyclin-like"/>
    <property type="match status" value="2"/>
</dbReference>
<keyword evidence="5" id="KW-0804">Transcription</keyword>
<keyword evidence="9" id="KW-0472">Membrane</keyword>
<dbReference type="GO" id="GO:0097550">
    <property type="term" value="C:transcription preinitiation complex"/>
    <property type="evidence" value="ECO:0007669"/>
    <property type="project" value="TreeGrafter"/>
</dbReference>
<keyword evidence="7" id="KW-0863">Zinc-finger</keyword>
<dbReference type="OrthoDB" id="25790at2759"/>
<proteinExistence type="inferred from homology"/>
<dbReference type="PRINTS" id="PR00685">
    <property type="entry name" value="TIFACTORIIB"/>
</dbReference>
<evidence type="ECO:0000256" key="6">
    <source>
        <dbReference type="ARBA" id="ARBA00031706"/>
    </source>
</evidence>
<sequence>MNVSVEAGMEMMTLPSTDFQPRWDQWFAQDVCHDCGTSDFIEDFASGDTICLQCGLVVPDRIIDTRSEWRNFADNEGDDPSRASRADESLPSGGLGCNIATSPPAQSAVSQTTTLRRPGSGGTQLARLQARSQTDKDDRKVLSGYATLSHIADLIALPEKIRLIAKEMYSAFAAKRRKMLFKKNALEAAVIYMACREAKVPRTFKELAGHTDLADKDIRHYYNMLKKALPASEQQIRSATAGSDLVVRVTIIITIIITIIAIITIIVSELTLCAQNRFCSKLRLSHAVVSLAMAIADRAAGLLEGKRPSSIAAGAILLASKLKGESRSPQDIAQAASISAATVSNIYKQLIDNQATVLPPGVSSTPTPPRF</sequence>
<keyword evidence="7" id="KW-0862">Zinc</keyword>
<keyword evidence="12" id="KW-1185">Reference proteome</keyword>
<dbReference type="SUPFAM" id="SSF57783">
    <property type="entry name" value="Zinc beta-ribbon"/>
    <property type="match status" value="1"/>
</dbReference>
<dbReference type="Pfam" id="PF08271">
    <property type="entry name" value="Zn_Ribbon_TF"/>
    <property type="match status" value="1"/>
</dbReference>
<name>L8HHA5_ACACF</name>
<dbReference type="PANTHER" id="PTHR11618">
    <property type="entry name" value="TRANSCRIPTION INITIATION FACTOR IIB-RELATED"/>
    <property type="match status" value="1"/>
</dbReference>
<dbReference type="GO" id="GO:0070897">
    <property type="term" value="P:transcription preinitiation complex assembly"/>
    <property type="evidence" value="ECO:0007669"/>
    <property type="project" value="InterPro"/>
</dbReference>
<keyword evidence="7" id="KW-0479">Metal-binding</keyword>
<comment type="similarity">
    <text evidence="1">Belongs to the TFIIB family.</text>
</comment>
<organism evidence="11 12">
    <name type="scientific">Acanthamoeba castellanii (strain ATCC 30010 / Neff)</name>
    <dbReference type="NCBI Taxonomy" id="1257118"/>
    <lineage>
        <taxon>Eukaryota</taxon>
        <taxon>Amoebozoa</taxon>
        <taxon>Discosea</taxon>
        <taxon>Longamoebia</taxon>
        <taxon>Centramoebida</taxon>
        <taxon>Acanthamoebidae</taxon>
        <taxon>Acanthamoeba</taxon>
    </lineage>
</organism>